<evidence type="ECO:0000313" key="2">
    <source>
        <dbReference type="Proteomes" id="UP000886887"/>
    </source>
</evidence>
<protein>
    <recommendedName>
        <fullName evidence="3">DUF2953 domain-containing protein</fullName>
    </recommendedName>
</protein>
<organism evidence="1 2">
    <name type="scientific">Candidatus Onthenecus intestinigallinarum</name>
    <dbReference type="NCBI Taxonomy" id="2840875"/>
    <lineage>
        <taxon>Bacteria</taxon>
        <taxon>Bacillati</taxon>
        <taxon>Bacillota</taxon>
        <taxon>Clostridia</taxon>
        <taxon>Eubacteriales</taxon>
        <taxon>Candidatus Onthenecus</taxon>
    </lineage>
</organism>
<reference evidence="1" key="1">
    <citation type="submission" date="2020-10" db="EMBL/GenBank/DDBJ databases">
        <authorList>
            <person name="Gilroy R."/>
        </authorList>
    </citation>
    <scope>NUCLEOTIDE SEQUENCE</scope>
    <source>
        <strain evidence="1">ChiSxjej2B14-6234</strain>
    </source>
</reference>
<proteinExistence type="predicted"/>
<dbReference type="EMBL" id="DVFJ01000010">
    <property type="protein sequence ID" value="HIQ71334.1"/>
    <property type="molecule type" value="Genomic_DNA"/>
</dbReference>
<reference evidence="1" key="2">
    <citation type="journal article" date="2021" name="PeerJ">
        <title>Extensive microbial diversity within the chicken gut microbiome revealed by metagenomics and culture.</title>
        <authorList>
            <person name="Gilroy R."/>
            <person name="Ravi A."/>
            <person name="Getino M."/>
            <person name="Pursley I."/>
            <person name="Horton D.L."/>
            <person name="Alikhan N.F."/>
            <person name="Baker D."/>
            <person name="Gharbi K."/>
            <person name="Hall N."/>
            <person name="Watson M."/>
            <person name="Adriaenssens E.M."/>
            <person name="Foster-Nyarko E."/>
            <person name="Jarju S."/>
            <person name="Secka A."/>
            <person name="Antonio M."/>
            <person name="Oren A."/>
            <person name="Chaudhuri R.R."/>
            <person name="La Ragione R."/>
            <person name="Hildebrand F."/>
            <person name="Pallen M.J."/>
        </authorList>
    </citation>
    <scope>NUCLEOTIDE SEQUENCE</scope>
    <source>
        <strain evidence="1">ChiSxjej2B14-6234</strain>
    </source>
</reference>
<dbReference type="AlphaFoldDB" id="A0A9D0Z994"/>
<comment type="caution">
    <text evidence="1">The sequence shown here is derived from an EMBL/GenBank/DDBJ whole genome shotgun (WGS) entry which is preliminary data.</text>
</comment>
<evidence type="ECO:0000313" key="1">
    <source>
        <dbReference type="EMBL" id="HIQ71334.1"/>
    </source>
</evidence>
<gene>
    <name evidence="1" type="ORF">IAB73_03875</name>
</gene>
<accession>A0A9D0Z994</accession>
<dbReference type="Proteomes" id="UP000886887">
    <property type="component" value="Unassembled WGS sequence"/>
</dbReference>
<name>A0A9D0Z994_9FIRM</name>
<sequence length="194" mass="21435">MVYVTTLLYALLVLPLRIAARVDIGERSTVKLRLQALFFTLQFDGVVERGESGLFFSIRPRGWDGREGAPLSLPARSVVRPALQNCRARRYIARHVRVRRLETDVRLGCMQAADTARLCGALLAALSALSGALRRRLHVAPRLRVEPDFARPALLASVRCIIVVLPGDIMATAALGLLHGLRRSARRAIPAKLR</sequence>
<evidence type="ECO:0008006" key="3">
    <source>
        <dbReference type="Google" id="ProtNLM"/>
    </source>
</evidence>